<name>A0ABQ4UWR2_9HYPH</name>
<keyword evidence="1" id="KW-1133">Transmembrane helix</keyword>
<accession>A0ABQ4UWR2</accession>
<keyword evidence="3" id="KW-1185">Reference proteome</keyword>
<evidence type="ECO:0000313" key="2">
    <source>
        <dbReference type="EMBL" id="GJE76680.1"/>
    </source>
</evidence>
<organism evidence="2 3">
    <name type="scientific">Methylorubrum suomiense</name>
    <dbReference type="NCBI Taxonomy" id="144191"/>
    <lineage>
        <taxon>Bacteria</taxon>
        <taxon>Pseudomonadati</taxon>
        <taxon>Pseudomonadota</taxon>
        <taxon>Alphaproteobacteria</taxon>
        <taxon>Hyphomicrobiales</taxon>
        <taxon>Methylobacteriaceae</taxon>
        <taxon>Methylorubrum</taxon>
    </lineage>
</organism>
<reference evidence="2" key="1">
    <citation type="journal article" date="2021" name="Front. Microbiol.">
        <title>Comprehensive Comparative Genomics and Phenotyping of Methylobacterium Species.</title>
        <authorList>
            <person name="Alessa O."/>
            <person name="Ogura Y."/>
            <person name="Fujitani Y."/>
            <person name="Takami H."/>
            <person name="Hayashi T."/>
            <person name="Sahin N."/>
            <person name="Tani A."/>
        </authorList>
    </citation>
    <scope>NUCLEOTIDE SEQUENCE</scope>
    <source>
        <strain evidence="2">DSM 14458</strain>
    </source>
</reference>
<evidence type="ECO:0000313" key="3">
    <source>
        <dbReference type="Proteomes" id="UP001055093"/>
    </source>
</evidence>
<protein>
    <recommendedName>
        <fullName evidence="4">General secretion pathway protein M</fullName>
    </recommendedName>
</protein>
<gene>
    <name evidence="2" type="ORF">BGCPKDLD_3278</name>
</gene>
<proteinExistence type="predicted"/>
<evidence type="ECO:0000256" key="1">
    <source>
        <dbReference type="SAM" id="Phobius"/>
    </source>
</evidence>
<reference evidence="2" key="2">
    <citation type="submission" date="2021-08" db="EMBL/GenBank/DDBJ databases">
        <authorList>
            <person name="Tani A."/>
            <person name="Ola A."/>
            <person name="Ogura Y."/>
            <person name="Katsura K."/>
            <person name="Hayashi T."/>
        </authorList>
    </citation>
    <scope>NUCLEOTIDE SEQUENCE</scope>
    <source>
        <strain evidence="2">DSM 14458</strain>
    </source>
</reference>
<sequence>MSADPQPLAPLPPSLRRWLGPISVAVFVGLPLLLAALTFDRLAAWWEAGSTADDHRVRIGQIEARIRRLAAEQAKARAGDASEGGEAPARSVFLDAVAPGLARAEMQRRLSAMVDAAGGRLIEVRGEDEADDGRSVLLRASLDIANDGLFDLLAAIEAGMPLLTVESINIRTQAGRGAVVDDPQPTLRVALAIRGHRREGRS</sequence>
<comment type="caution">
    <text evidence="2">The sequence shown here is derived from an EMBL/GenBank/DDBJ whole genome shotgun (WGS) entry which is preliminary data.</text>
</comment>
<keyword evidence="1" id="KW-0812">Transmembrane</keyword>
<dbReference type="NCBIfam" id="NF040576">
    <property type="entry name" value="T2SS_GspM_XpsM"/>
    <property type="match status" value="1"/>
</dbReference>
<feature type="transmembrane region" description="Helical" evidence="1">
    <location>
        <begin position="18"/>
        <end position="39"/>
    </location>
</feature>
<evidence type="ECO:0008006" key="4">
    <source>
        <dbReference type="Google" id="ProtNLM"/>
    </source>
</evidence>
<keyword evidence="1" id="KW-0472">Membrane</keyword>
<dbReference type="Proteomes" id="UP001055093">
    <property type="component" value="Unassembled WGS sequence"/>
</dbReference>
<dbReference type="Pfam" id="PF10741">
    <property type="entry name" value="T2SSM_b"/>
    <property type="match status" value="1"/>
</dbReference>
<dbReference type="InterPro" id="IPR034756">
    <property type="entry name" value="T2SSM_b"/>
</dbReference>
<dbReference type="EMBL" id="BPRE01000010">
    <property type="protein sequence ID" value="GJE76680.1"/>
    <property type="molecule type" value="Genomic_DNA"/>
</dbReference>
<dbReference type="RefSeq" id="WP_137830719.1">
    <property type="nucleotide sequence ID" value="NZ_BPRE01000010.1"/>
</dbReference>